<evidence type="ECO:0008006" key="3">
    <source>
        <dbReference type="Google" id="ProtNLM"/>
    </source>
</evidence>
<dbReference type="EMBL" id="MVHP01000005">
    <property type="protein sequence ID" value="ORA67572.1"/>
    <property type="molecule type" value="Genomic_DNA"/>
</dbReference>
<dbReference type="RefSeq" id="WP_046750109.1">
    <property type="nucleotide sequence ID" value="NZ_JBCGVB010000005.1"/>
</dbReference>
<proteinExistence type="predicted"/>
<dbReference type="AlphaFoldDB" id="A0A0M2ZLM7"/>
<reference evidence="1 2" key="1">
    <citation type="submission" date="2017-02" db="EMBL/GenBank/DDBJ databases">
        <title>The new phylogeny of genus Mycobacterium.</title>
        <authorList>
            <person name="Tortoli E."/>
            <person name="Trovato A."/>
            <person name="Cirillo D.M."/>
        </authorList>
    </citation>
    <scope>NUCLEOTIDE SEQUENCE [LARGE SCALE GENOMIC DNA]</scope>
    <source>
        <strain evidence="1 2">FI-09383</strain>
    </source>
</reference>
<evidence type="ECO:0000313" key="1">
    <source>
        <dbReference type="EMBL" id="ORA67572.1"/>
    </source>
</evidence>
<accession>A0A1A0QEX1</accession>
<protein>
    <recommendedName>
        <fullName evidence="3">Xaa-Pro dipeptidase</fullName>
    </recommendedName>
</protein>
<name>A0A0M2ZLM7_9MYCO</name>
<comment type="caution">
    <text evidence="1">The sequence shown here is derived from an EMBL/GenBank/DDBJ whole genome shotgun (WGS) entry which is preliminary data.</text>
</comment>
<dbReference type="STRING" id="81858.BST23_07085"/>
<evidence type="ECO:0000313" key="2">
    <source>
        <dbReference type="Proteomes" id="UP000192772"/>
    </source>
</evidence>
<dbReference type="OrthoDB" id="3481269at2"/>
<dbReference type="Proteomes" id="UP000192772">
    <property type="component" value="Unassembled WGS sequence"/>
</dbReference>
<accession>A0A0M2ZLM7</accession>
<gene>
    <name evidence="1" type="ORF">BST23_07085</name>
</gene>
<sequence length="111" mass="12790">MTEPRLPSAFAEFERFAEKWCLATEPERWQARLDTPMTELREFYDAFSPRFEEAIDYCDKFPLDDVPEDALNLLHLIYSMIMVSMAIEVFGQPKPTDSADAVLNRVSAPVP</sequence>
<organism evidence="1 2">
    <name type="scientific">Mycolicibacterium elephantis</name>
    <dbReference type="NCBI Taxonomy" id="81858"/>
    <lineage>
        <taxon>Bacteria</taxon>
        <taxon>Bacillati</taxon>
        <taxon>Actinomycetota</taxon>
        <taxon>Actinomycetes</taxon>
        <taxon>Mycobacteriales</taxon>
        <taxon>Mycobacteriaceae</taxon>
        <taxon>Mycolicibacterium</taxon>
    </lineage>
</organism>